<name>Q12RF6_SHEDO</name>
<proteinExistence type="predicted"/>
<keyword evidence="1" id="KW-1133">Transmembrane helix</keyword>
<dbReference type="Proteomes" id="UP000001982">
    <property type="component" value="Chromosome"/>
</dbReference>
<gene>
    <name evidence="2" type="ordered locus">Sden_0680</name>
</gene>
<organism evidence="2 3">
    <name type="scientific">Shewanella denitrificans (strain OS217 / ATCC BAA-1090 / DSM 15013)</name>
    <dbReference type="NCBI Taxonomy" id="318161"/>
    <lineage>
        <taxon>Bacteria</taxon>
        <taxon>Pseudomonadati</taxon>
        <taxon>Pseudomonadota</taxon>
        <taxon>Gammaproteobacteria</taxon>
        <taxon>Alteromonadales</taxon>
        <taxon>Shewanellaceae</taxon>
        <taxon>Shewanella</taxon>
    </lineage>
</organism>
<evidence type="ECO:0000256" key="1">
    <source>
        <dbReference type="SAM" id="Phobius"/>
    </source>
</evidence>
<evidence type="ECO:0000313" key="2">
    <source>
        <dbReference type="EMBL" id="ABE53970.1"/>
    </source>
</evidence>
<keyword evidence="3" id="KW-1185">Reference proteome</keyword>
<keyword evidence="1" id="KW-0472">Membrane</keyword>
<dbReference type="AlphaFoldDB" id="Q12RF6"/>
<dbReference type="KEGG" id="sdn:Sden_0680"/>
<keyword evidence="1" id="KW-0812">Transmembrane</keyword>
<sequence length="122" mass="13636">MPQNDAVYVLKLMHRIGVKYLSIWLAALAVIYLISDFVFFRGLYIETQIGTVTDVSQSISRPSGAGPVLKYASVELESGQFVQAVCEPSCHIGTEVEVNIYEPLIGWNTNYYTTGMQIKDRP</sequence>
<reference evidence="2 3" key="1">
    <citation type="submission" date="2006-03" db="EMBL/GenBank/DDBJ databases">
        <title>Complete sequence of Shewanella denitrificans OS217.</title>
        <authorList>
            <consortium name="US DOE Joint Genome Institute"/>
            <person name="Copeland A."/>
            <person name="Lucas S."/>
            <person name="Lapidus A."/>
            <person name="Barry K."/>
            <person name="Detter J.C."/>
            <person name="Glavina del Rio T."/>
            <person name="Hammon N."/>
            <person name="Israni S."/>
            <person name="Dalin E."/>
            <person name="Tice H."/>
            <person name="Pitluck S."/>
            <person name="Brettin T."/>
            <person name="Bruce D."/>
            <person name="Han C."/>
            <person name="Tapia R."/>
            <person name="Gilna P."/>
            <person name="Kiss H."/>
            <person name="Schmutz J."/>
            <person name="Larimer F."/>
            <person name="Land M."/>
            <person name="Hauser L."/>
            <person name="Kyrpides N."/>
            <person name="Lykidis A."/>
            <person name="Richardson P."/>
        </authorList>
    </citation>
    <scope>NUCLEOTIDE SEQUENCE [LARGE SCALE GENOMIC DNA]</scope>
    <source>
        <strain evidence="3">OS217 / ATCC BAA-1090 / DSM 15013</strain>
    </source>
</reference>
<protein>
    <submittedName>
        <fullName evidence="2">Uncharacterized protein</fullName>
    </submittedName>
</protein>
<dbReference type="RefSeq" id="WP_011495135.1">
    <property type="nucleotide sequence ID" value="NC_007954.1"/>
</dbReference>
<feature type="transmembrane region" description="Helical" evidence="1">
    <location>
        <begin position="20"/>
        <end position="40"/>
    </location>
</feature>
<dbReference type="HOGENOM" id="CLU_2025151_0_0_6"/>
<dbReference type="EMBL" id="CP000302">
    <property type="protein sequence ID" value="ABE53970.1"/>
    <property type="molecule type" value="Genomic_DNA"/>
</dbReference>
<dbReference type="eggNOG" id="ENOG502ZQJJ">
    <property type="taxonomic scope" value="Bacteria"/>
</dbReference>
<accession>Q12RF6</accession>
<evidence type="ECO:0000313" key="3">
    <source>
        <dbReference type="Proteomes" id="UP000001982"/>
    </source>
</evidence>